<organism evidence="2 3">
    <name type="scientific">Cercophora newfieldiana</name>
    <dbReference type="NCBI Taxonomy" id="92897"/>
    <lineage>
        <taxon>Eukaryota</taxon>
        <taxon>Fungi</taxon>
        <taxon>Dikarya</taxon>
        <taxon>Ascomycota</taxon>
        <taxon>Pezizomycotina</taxon>
        <taxon>Sordariomycetes</taxon>
        <taxon>Sordariomycetidae</taxon>
        <taxon>Sordariales</taxon>
        <taxon>Lasiosphaeriaceae</taxon>
        <taxon>Cercophora</taxon>
    </lineage>
</organism>
<gene>
    <name evidence="2" type="ORF">B0T16DRAFT_396700</name>
</gene>
<reference evidence="2" key="1">
    <citation type="submission" date="2023-06" db="EMBL/GenBank/DDBJ databases">
        <title>Genome-scale phylogeny and comparative genomics of the fungal order Sordariales.</title>
        <authorList>
            <consortium name="Lawrence Berkeley National Laboratory"/>
            <person name="Hensen N."/>
            <person name="Bonometti L."/>
            <person name="Westerberg I."/>
            <person name="Brannstrom I.O."/>
            <person name="Guillou S."/>
            <person name="Cros-Aarteil S."/>
            <person name="Calhoun S."/>
            <person name="Haridas S."/>
            <person name="Kuo A."/>
            <person name="Mondo S."/>
            <person name="Pangilinan J."/>
            <person name="Riley R."/>
            <person name="Labutti K."/>
            <person name="Andreopoulos B."/>
            <person name="Lipzen A."/>
            <person name="Chen C."/>
            <person name="Yanf M."/>
            <person name="Daum C."/>
            <person name="Ng V."/>
            <person name="Clum A."/>
            <person name="Steindorff A."/>
            <person name="Ohm R."/>
            <person name="Martin F."/>
            <person name="Silar P."/>
            <person name="Natvig D."/>
            <person name="Lalanne C."/>
            <person name="Gautier V."/>
            <person name="Ament-Velasquez S.L."/>
            <person name="Kruys A."/>
            <person name="Hutchinson M.I."/>
            <person name="Powell A.J."/>
            <person name="Barry K."/>
            <person name="Miller A.N."/>
            <person name="Grigoriev I.V."/>
            <person name="Debuchy R."/>
            <person name="Gladieux P."/>
            <person name="Thoren M.H."/>
            <person name="Johannesson H."/>
        </authorList>
    </citation>
    <scope>NUCLEOTIDE SEQUENCE</scope>
    <source>
        <strain evidence="2">SMH2532-1</strain>
    </source>
</reference>
<evidence type="ECO:0000256" key="1">
    <source>
        <dbReference type="SAM" id="MobiDB-lite"/>
    </source>
</evidence>
<sequence>MRIAQSTVRSSRERAGTARCDTPCTGSSHRGLEKVPGNVGGGDSREFFFSGQPVWTAALPPKSNL</sequence>
<dbReference type="EMBL" id="JAULSV010000001">
    <property type="protein sequence ID" value="KAK0655320.1"/>
    <property type="molecule type" value="Genomic_DNA"/>
</dbReference>
<name>A0AA39YQC1_9PEZI</name>
<accession>A0AA39YQC1</accession>
<comment type="caution">
    <text evidence="2">The sequence shown here is derived from an EMBL/GenBank/DDBJ whole genome shotgun (WGS) entry which is preliminary data.</text>
</comment>
<keyword evidence="3" id="KW-1185">Reference proteome</keyword>
<feature type="non-terminal residue" evidence="2">
    <location>
        <position position="1"/>
    </location>
</feature>
<dbReference type="Proteomes" id="UP001174936">
    <property type="component" value="Unassembled WGS sequence"/>
</dbReference>
<evidence type="ECO:0000313" key="3">
    <source>
        <dbReference type="Proteomes" id="UP001174936"/>
    </source>
</evidence>
<protein>
    <submittedName>
        <fullName evidence="2">Uncharacterized protein</fullName>
    </submittedName>
</protein>
<proteinExistence type="predicted"/>
<evidence type="ECO:0000313" key="2">
    <source>
        <dbReference type="EMBL" id="KAK0655320.1"/>
    </source>
</evidence>
<dbReference type="AlphaFoldDB" id="A0AA39YQC1"/>
<feature type="region of interest" description="Disordered" evidence="1">
    <location>
        <begin position="1"/>
        <end position="38"/>
    </location>
</feature>